<dbReference type="RefSeq" id="WP_106589990.1">
    <property type="nucleotide sequence ID" value="NZ_PYAV01000021.1"/>
</dbReference>
<evidence type="ECO:0000313" key="5">
    <source>
        <dbReference type="Proteomes" id="UP000242310"/>
    </source>
</evidence>
<dbReference type="AlphaFoldDB" id="A0A2P8H3P8"/>
<evidence type="ECO:0000259" key="3">
    <source>
        <dbReference type="Pfam" id="PF00857"/>
    </source>
</evidence>
<name>A0A2P8H3P8_9BACI</name>
<evidence type="ECO:0000313" key="4">
    <source>
        <dbReference type="EMBL" id="PSL40842.1"/>
    </source>
</evidence>
<dbReference type="Gene3D" id="3.40.50.850">
    <property type="entry name" value="Isochorismatase-like"/>
    <property type="match status" value="1"/>
</dbReference>
<dbReference type="Proteomes" id="UP000242310">
    <property type="component" value="Unassembled WGS sequence"/>
</dbReference>
<dbReference type="EMBL" id="PYAV01000021">
    <property type="protein sequence ID" value="PSL40842.1"/>
    <property type="molecule type" value="Genomic_DNA"/>
</dbReference>
<evidence type="ECO:0000256" key="1">
    <source>
        <dbReference type="ARBA" id="ARBA00006336"/>
    </source>
</evidence>
<comment type="caution">
    <text evidence="4">The sequence shown here is derived from an EMBL/GenBank/DDBJ whole genome shotgun (WGS) entry which is preliminary data.</text>
</comment>
<dbReference type="InterPro" id="IPR000868">
    <property type="entry name" value="Isochorismatase-like_dom"/>
</dbReference>
<dbReference type="InterPro" id="IPR036380">
    <property type="entry name" value="Isochorismatase-like_sf"/>
</dbReference>
<dbReference type="Pfam" id="PF00857">
    <property type="entry name" value="Isochorismatase"/>
    <property type="match status" value="1"/>
</dbReference>
<gene>
    <name evidence="4" type="ORF">B0H94_1217</name>
</gene>
<proteinExistence type="inferred from homology"/>
<dbReference type="GO" id="GO:0016787">
    <property type="term" value="F:hydrolase activity"/>
    <property type="evidence" value="ECO:0007669"/>
    <property type="project" value="UniProtKB-KW"/>
</dbReference>
<protein>
    <submittedName>
        <fullName evidence="4">Nicotinamidase-related amidase</fullName>
    </submittedName>
</protein>
<sequence>MNPATTALILIDMQKETNYELPELDGILAKTKTLADECRAQGIPVIYTRQINRADQIGLSKGEPITSDNKPYYYNDDSDAVEIFDEIAPKSGEIVIDKYRWSAFFETSLDLMLRGQGITDVIMAGFVTDGCLMTSTYDAYFRDYQVHMVHDLTATTSQGAHMAAHLMMGSWIYNITFYRAVEMGRYLRGESYQSFAPAGPDSLQFESDHLAQVFHETIGQNT</sequence>
<evidence type="ECO:0000256" key="2">
    <source>
        <dbReference type="ARBA" id="ARBA00022801"/>
    </source>
</evidence>
<accession>A0A2P8H3P8</accession>
<feature type="domain" description="Isochorismatase-like" evidence="3">
    <location>
        <begin position="6"/>
        <end position="168"/>
    </location>
</feature>
<dbReference type="OrthoDB" id="257098at2"/>
<reference evidence="4 5" key="1">
    <citation type="submission" date="2018-03" db="EMBL/GenBank/DDBJ databases">
        <title>Genomic Encyclopedia of Type Strains, Phase III (KMG-III): the genomes of soil and plant-associated and newly described type strains.</title>
        <authorList>
            <person name="Whitman W."/>
        </authorList>
    </citation>
    <scope>NUCLEOTIDE SEQUENCE [LARGE SCALE GENOMIC DNA]</scope>
    <source>
        <strain evidence="4 5">CGMCC 1.07653</strain>
    </source>
</reference>
<dbReference type="InterPro" id="IPR050272">
    <property type="entry name" value="Isochorismatase-like_hydrls"/>
</dbReference>
<dbReference type="SUPFAM" id="SSF52499">
    <property type="entry name" value="Isochorismatase-like hydrolases"/>
    <property type="match status" value="1"/>
</dbReference>
<comment type="similarity">
    <text evidence="1">Belongs to the isochorismatase family.</text>
</comment>
<organism evidence="4 5">
    <name type="scientific">Salsuginibacillus halophilus</name>
    <dbReference type="NCBI Taxonomy" id="517424"/>
    <lineage>
        <taxon>Bacteria</taxon>
        <taxon>Bacillati</taxon>
        <taxon>Bacillota</taxon>
        <taxon>Bacilli</taxon>
        <taxon>Bacillales</taxon>
        <taxon>Bacillaceae</taxon>
        <taxon>Salsuginibacillus</taxon>
    </lineage>
</organism>
<keyword evidence="2" id="KW-0378">Hydrolase</keyword>
<keyword evidence="5" id="KW-1185">Reference proteome</keyword>
<dbReference type="CDD" id="cd00431">
    <property type="entry name" value="cysteine_hydrolases"/>
    <property type="match status" value="1"/>
</dbReference>
<dbReference type="PANTHER" id="PTHR43540">
    <property type="entry name" value="PEROXYUREIDOACRYLATE/UREIDOACRYLATE AMIDOHYDROLASE-RELATED"/>
    <property type="match status" value="1"/>
</dbReference>
<dbReference type="PANTHER" id="PTHR43540:SF6">
    <property type="entry name" value="ISOCHORISMATASE-LIKE DOMAIN-CONTAINING PROTEIN"/>
    <property type="match status" value="1"/>
</dbReference>